<dbReference type="InterPro" id="IPR050312">
    <property type="entry name" value="IolE/XylAMocC-like"/>
</dbReference>
<organism evidence="2 3">
    <name type="scientific">Tunturiibacter lichenicola</name>
    <dbReference type="NCBI Taxonomy" id="2051959"/>
    <lineage>
        <taxon>Bacteria</taxon>
        <taxon>Pseudomonadati</taxon>
        <taxon>Acidobacteriota</taxon>
        <taxon>Terriglobia</taxon>
        <taxon>Terriglobales</taxon>
        <taxon>Acidobacteriaceae</taxon>
        <taxon>Tunturiibacter</taxon>
    </lineage>
</organism>
<dbReference type="Proteomes" id="UP000569092">
    <property type="component" value="Unassembled WGS sequence"/>
</dbReference>
<dbReference type="Gene3D" id="3.20.20.150">
    <property type="entry name" value="Divalent-metal-dependent TIM barrel enzymes"/>
    <property type="match status" value="1"/>
</dbReference>
<dbReference type="SUPFAM" id="SSF51658">
    <property type="entry name" value="Xylose isomerase-like"/>
    <property type="match status" value="1"/>
</dbReference>
<dbReference type="Pfam" id="PF01261">
    <property type="entry name" value="AP_endonuc_2"/>
    <property type="match status" value="1"/>
</dbReference>
<evidence type="ECO:0000259" key="1">
    <source>
        <dbReference type="Pfam" id="PF01261"/>
    </source>
</evidence>
<dbReference type="GO" id="GO:0016853">
    <property type="term" value="F:isomerase activity"/>
    <property type="evidence" value="ECO:0007669"/>
    <property type="project" value="UniProtKB-KW"/>
</dbReference>
<dbReference type="EC" id="5.1.3.31" evidence="2"/>
<keyword evidence="2" id="KW-0413">Isomerase</keyword>
<dbReference type="PANTHER" id="PTHR12110:SF41">
    <property type="entry name" value="INOSOSE DEHYDRATASE"/>
    <property type="match status" value="1"/>
</dbReference>
<sequence length="294" mass="32146">MKLGISIFAWTSTVSNSHIDLISQIRDLGFSVCEVPMLAPTMLPSRSLRNAFEESGIECTVCSILPQNVNPISPDAAERKKSIHHLHKCVEVAAEMGARLIGGPLFAPIGYLPGHRPTEDEVTWATECFQSISGLLDQYQMTLALEPVNRSESLFLRTVSDARKLCRAINHPRVGIAIDTFHANIEEKSIPEAIISAGADLRHVHMSENDRGVLGSGNIDFPNVIDSLTKINYEGVLIVEGFGYSPSEPNAPGYLLADKTTSPIDLAKGSLNYLRNILTQHELENQMIKQTSAG</sequence>
<gene>
    <name evidence="2" type="ORF">HDF10_001711</name>
</gene>
<accession>A0A7W8J754</accession>
<dbReference type="AlphaFoldDB" id="A0A7W8J754"/>
<reference evidence="2 3" key="1">
    <citation type="submission" date="2020-08" db="EMBL/GenBank/DDBJ databases">
        <title>Genomic Encyclopedia of Type Strains, Phase IV (KMG-V): Genome sequencing to study the core and pangenomes of soil and plant-associated prokaryotes.</title>
        <authorList>
            <person name="Whitman W."/>
        </authorList>
    </citation>
    <scope>NUCLEOTIDE SEQUENCE [LARGE SCALE GENOMIC DNA]</scope>
    <source>
        <strain evidence="2 3">M8US30</strain>
    </source>
</reference>
<protein>
    <submittedName>
        <fullName evidence="2">D-psicose/D-tagatose/L-ribulose 3-epimerase</fullName>
        <ecNumber evidence="2">5.1.3.30</ecNumber>
        <ecNumber evidence="2">5.1.3.31</ecNumber>
    </submittedName>
</protein>
<proteinExistence type="predicted"/>
<evidence type="ECO:0000313" key="2">
    <source>
        <dbReference type="EMBL" id="MBB5343736.1"/>
    </source>
</evidence>
<dbReference type="PANTHER" id="PTHR12110">
    <property type="entry name" value="HYDROXYPYRUVATE ISOMERASE"/>
    <property type="match status" value="1"/>
</dbReference>
<dbReference type="EC" id="5.1.3.30" evidence="2"/>
<comment type="caution">
    <text evidence="2">The sequence shown here is derived from an EMBL/GenBank/DDBJ whole genome shotgun (WGS) entry which is preliminary data.</text>
</comment>
<dbReference type="InterPro" id="IPR013022">
    <property type="entry name" value="Xyl_isomerase-like_TIM-brl"/>
</dbReference>
<dbReference type="EMBL" id="JACHDZ010000002">
    <property type="protein sequence ID" value="MBB5343736.1"/>
    <property type="molecule type" value="Genomic_DNA"/>
</dbReference>
<dbReference type="InterPro" id="IPR036237">
    <property type="entry name" value="Xyl_isomerase-like_sf"/>
</dbReference>
<feature type="domain" description="Xylose isomerase-like TIM barrel" evidence="1">
    <location>
        <begin position="24"/>
        <end position="250"/>
    </location>
</feature>
<evidence type="ECO:0000313" key="3">
    <source>
        <dbReference type="Proteomes" id="UP000569092"/>
    </source>
</evidence>
<name>A0A7W8J754_9BACT</name>